<keyword evidence="4" id="KW-0472">Membrane</keyword>
<dbReference type="SUPFAM" id="SSF158911">
    <property type="entry name" value="NEAT domain-like"/>
    <property type="match status" value="1"/>
</dbReference>
<reference evidence="7" key="1">
    <citation type="submission" date="2019-11" db="EMBL/GenBank/DDBJ databases">
        <authorList>
            <person name="Feng L."/>
        </authorList>
    </citation>
    <scope>NUCLEOTIDE SEQUENCE</scope>
    <source>
        <strain evidence="7">CnexileLFYP112</strain>
    </source>
</reference>
<dbReference type="GO" id="GO:0030313">
    <property type="term" value="C:cell envelope"/>
    <property type="evidence" value="ECO:0007669"/>
    <property type="project" value="UniProtKB-SubCell"/>
</dbReference>
<dbReference type="InterPro" id="IPR006635">
    <property type="entry name" value="NEAT_dom"/>
</dbReference>
<proteinExistence type="predicted"/>
<accession>A0A6N2UVL7</accession>
<keyword evidence="2 5" id="KW-0732">Signal</keyword>
<dbReference type="Pfam" id="PF11545">
    <property type="entry name" value="HemeBinding_Shp"/>
    <property type="match status" value="1"/>
</dbReference>
<name>A0A6N2UVL7_9FIRM</name>
<evidence type="ECO:0000256" key="4">
    <source>
        <dbReference type="SAM" id="Phobius"/>
    </source>
</evidence>
<feature type="chain" id="PRO_5027001939" evidence="5">
    <location>
        <begin position="27"/>
        <end position="227"/>
    </location>
</feature>
<dbReference type="PROSITE" id="PS50978">
    <property type="entry name" value="NEAT"/>
    <property type="match status" value="1"/>
</dbReference>
<evidence type="ECO:0000256" key="3">
    <source>
        <dbReference type="SAM" id="MobiDB-lite"/>
    </source>
</evidence>
<dbReference type="Gene3D" id="2.60.40.1850">
    <property type="match status" value="1"/>
</dbReference>
<organism evidence="7">
    <name type="scientific">[Clostridium] nexile</name>
    <dbReference type="NCBI Taxonomy" id="29361"/>
    <lineage>
        <taxon>Bacteria</taxon>
        <taxon>Bacillati</taxon>
        <taxon>Bacillota</taxon>
        <taxon>Clostridia</taxon>
        <taxon>Lachnospirales</taxon>
        <taxon>Lachnospiraceae</taxon>
        <taxon>Tyzzerella</taxon>
    </lineage>
</organism>
<feature type="signal peptide" evidence="5">
    <location>
        <begin position="1"/>
        <end position="26"/>
    </location>
</feature>
<evidence type="ECO:0000256" key="1">
    <source>
        <dbReference type="ARBA" id="ARBA00004196"/>
    </source>
</evidence>
<keyword evidence="4" id="KW-0812">Transmembrane</keyword>
<feature type="domain" description="NEAT" evidence="6">
    <location>
        <begin position="27"/>
        <end position="178"/>
    </location>
</feature>
<feature type="compositionally biased region" description="Acidic residues" evidence="3">
    <location>
        <begin position="179"/>
        <end position="191"/>
    </location>
</feature>
<evidence type="ECO:0000259" key="6">
    <source>
        <dbReference type="PROSITE" id="PS50978"/>
    </source>
</evidence>
<dbReference type="GO" id="GO:0020037">
    <property type="term" value="F:heme binding"/>
    <property type="evidence" value="ECO:0007669"/>
    <property type="project" value="InterPro"/>
</dbReference>
<feature type="transmembrane region" description="Helical" evidence="4">
    <location>
        <begin position="203"/>
        <end position="223"/>
    </location>
</feature>
<evidence type="ECO:0000256" key="5">
    <source>
        <dbReference type="SAM" id="SignalP"/>
    </source>
</evidence>
<comment type="subcellular location">
    <subcellularLocation>
        <location evidence="1">Cell envelope</location>
    </subcellularLocation>
</comment>
<dbReference type="EMBL" id="CACRTG010000021">
    <property type="protein sequence ID" value="VYT21700.1"/>
    <property type="molecule type" value="Genomic_DNA"/>
</dbReference>
<evidence type="ECO:0000256" key="2">
    <source>
        <dbReference type="ARBA" id="ARBA00022729"/>
    </source>
</evidence>
<protein>
    <submittedName>
        <fullName evidence="7">Cell surface heme-binding protein Shp</fullName>
    </submittedName>
</protein>
<feature type="region of interest" description="Disordered" evidence="3">
    <location>
        <begin position="177"/>
        <end position="196"/>
    </location>
</feature>
<sequence length="227" mass="24364">MKRLKQIVLGLGMAAAIAAAPVPVYAMEDGAYTVGRTTSYANPETGQTVDGGTNIALGDSMCESIVEDSALVEQSQGKTYVTLGIGLMSNVSDVRMQIQGTDGTYRDVEITQTGSCERDGDTCNHYRFEVDSADNYISPILYVEPMGRDVQFFVKLDMASAQAGTGKFVSEMISAEEPQVADEEQTTDEEQVTEKTNTNKVPVGQIAVGAVIVLVIGSLVVFVKKRK</sequence>
<dbReference type="InterPro" id="IPR037250">
    <property type="entry name" value="NEAT_dom_sf"/>
</dbReference>
<keyword evidence="4" id="KW-1133">Transmembrane helix</keyword>
<gene>
    <name evidence="7" type="ORF">CNLFYP112_02309</name>
</gene>
<evidence type="ECO:0000313" key="7">
    <source>
        <dbReference type="EMBL" id="VYT21700.1"/>
    </source>
</evidence>
<dbReference type="AlphaFoldDB" id="A0A6N2UVL7"/>
<dbReference type="InterPro" id="IPR020985">
    <property type="entry name" value="Cell_surface_Shp_haem-bd"/>
</dbReference>